<dbReference type="AlphaFoldDB" id="F3PU56"/>
<dbReference type="HOGENOM" id="CLU_108911_0_0_10"/>
<dbReference type="PANTHER" id="PTHR42993">
    <property type="entry name" value="MAOC-LIKE DEHYDRATASE DOMAIN-CONTAINING PROTEIN"/>
    <property type="match status" value="1"/>
</dbReference>
<accession>F3PU56</accession>
<dbReference type="RefSeq" id="WP_009125535.1">
    <property type="nucleotide sequence ID" value="NZ_GL882638.1"/>
</dbReference>
<dbReference type="Pfam" id="PF01575">
    <property type="entry name" value="MaoC_dehydratas"/>
    <property type="match status" value="1"/>
</dbReference>
<gene>
    <name evidence="2" type="ORF">HMPREF9446_02277</name>
</gene>
<dbReference type="CDD" id="cd03450">
    <property type="entry name" value="NodN"/>
    <property type="match status" value="1"/>
</dbReference>
<dbReference type="InterPro" id="IPR039375">
    <property type="entry name" value="NodN-like"/>
</dbReference>
<dbReference type="InterPro" id="IPR002539">
    <property type="entry name" value="MaoC-like_dom"/>
</dbReference>
<keyword evidence="3" id="KW-1185">Reference proteome</keyword>
<dbReference type="Proteomes" id="UP000003416">
    <property type="component" value="Unassembled WGS sequence"/>
</dbReference>
<evidence type="ECO:0000313" key="3">
    <source>
        <dbReference type="Proteomes" id="UP000003416"/>
    </source>
</evidence>
<dbReference type="PANTHER" id="PTHR42993:SF1">
    <property type="entry name" value="MAOC-LIKE DEHYDRATASE DOMAIN-CONTAINING PROTEIN"/>
    <property type="match status" value="1"/>
</dbReference>
<reference evidence="2 3" key="1">
    <citation type="submission" date="2011-02" db="EMBL/GenBank/DDBJ databases">
        <authorList>
            <person name="Weinstock G."/>
            <person name="Sodergren E."/>
            <person name="Clifton S."/>
            <person name="Fulton L."/>
            <person name="Fulton B."/>
            <person name="Courtney L."/>
            <person name="Fronick C."/>
            <person name="Harrison M."/>
            <person name="Strong C."/>
            <person name="Farmer C."/>
            <person name="Delahaunty K."/>
            <person name="Markovic C."/>
            <person name="Hall O."/>
            <person name="Minx P."/>
            <person name="Tomlinson C."/>
            <person name="Mitreva M."/>
            <person name="Hou S."/>
            <person name="Chen J."/>
            <person name="Wollam A."/>
            <person name="Pepin K.H."/>
            <person name="Johnson M."/>
            <person name="Bhonagiri V."/>
            <person name="Zhang X."/>
            <person name="Suruliraj S."/>
            <person name="Warren W."/>
            <person name="Chinwalla A."/>
            <person name="Mardis E.R."/>
            <person name="Wilson R.K."/>
        </authorList>
    </citation>
    <scope>NUCLEOTIDE SEQUENCE [LARGE SCALE GENOMIC DNA]</scope>
    <source>
        <strain evidence="2 3">YIT 12057</strain>
    </source>
</reference>
<comment type="caution">
    <text evidence="2">The sequence shown here is derived from an EMBL/GenBank/DDBJ whole genome shotgun (WGS) entry which is preliminary data.</text>
</comment>
<name>F3PU56_9BACE</name>
<dbReference type="SUPFAM" id="SSF54637">
    <property type="entry name" value="Thioesterase/thiol ester dehydrase-isomerase"/>
    <property type="match status" value="1"/>
</dbReference>
<proteinExistence type="predicted"/>
<dbReference type="Gene3D" id="3.10.129.10">
    <property type="entry name" value="Hotdog Thioesterase"/>
    <property type="match status" value="1"/>
</dbReference>
<evidence type="ECO:0000259" key="1">
    <source>
        <dbReference type="Pfam" id="PF01575"/>
    </source>
</evidence>
<feature type="domain" description="MaoC-like" evidence="1">
    <location>
        <begin position="16"/>
        <end position="123"/>
    </location>
</feature>
<dbReference type="EMBL" id="AFBN01000041">
    <property type="protein sequence ID" value="EGF56349.1"/>
    <property type="molecule type" value="Genomic_DNA"/>
</dbReference>
<evidence type="ECO:0000313" key="2">
    <source>
        <dbReference type="EMBL" id="EGF56349.1"/>
    </source>
</evidence>
<sequence length="156" mass="17750">MSKLIVNSVDDFLTLRGKSLGKSDWLEISQGVINNFADATFDHQWIHVDAERVKLENPLGSTIAHGYLILSLIPYMLNEIISVNNLRKLVNYGIEKMLYKNTVPVGSRLRLHATLVKARDLGGICQTTIQCKFEIEGQEYPVLEGSIIYLYYFNEQ</sequence>
<protein>
    <submittedName>
        <fullName evidence="2">Putative enoyl-CoA hydratase 1</fullName>
    </submittedName>
</protein>
<dbReference type="STRING" id="763034.HMPREF9446_02277"/>
<dbReference type="InterPro" id="IPR029069">
    <property type="entry name" value="HotDog_dom_sf"/>
</dbReference>
<organism evidence="2 3">
    <name type="scientific">Bacteroides fluxus YIT 12057</name>
    <dbReference type="NCBI Taxonomy" id="763034"/>
    <lineage>
        <taxon>Bacteria</taxon>
        <taxon>Pseudomonadati</taxon>
        <taxon>Bacteroidota</taxon>
        <taxon>Bacteroidia</taxon>
        <taxon>Bacteroidales</taxon>
        <taxon>Bacteroidaceae</taxon>
        <taxon>Bacteroides</taxon>
    </lineage>
</organism>
<dbReference type="GeneID" id="86049820"/>
<dbReference type="eggNOG" id="COG2030">
    <property type="taxonomic scope" value="Bacteria"/>
</dbReference>